<accession>A0A3D8RII3</accession>
<evidence type="ECO:0000256" key="9">
    <source>
        <dbReference type="ARBA" id="ARBA00023242"/>
    </source>
</evidence>
<dbReference type="GO" id="GO:0006338">
    <property type="term" value="P:chromatin remodeling"/>
    <property type="evidence" value="ECO:0007669"/>
    <property type="project" value="UniProtKB-ARBA"/>
</dbReference>
<dbReference type="EMBL" id="PDLN01000010">
    <property type="protein sequence ID" value="RDW73855.1"/>
    <property type="molecule type" value="Genomic_DNA"/>
</dbReference>
<gene>
    <name evidence="14" type="ORF">BP5796_07297</name>
</gene>
<evidence type="ECO:0000256" key="8">
    <source>
        <dbReference type="ARBA" id="ARBA00023187"/>
    </source>
</evidence>
<dbReference type="PROSITE" id="PS50174">
    <property type="entry name" value="G_PATCH"/>
    <property type="match status" value="1"/>
</dbReference>
<keyword evidence="6" id="KW-0963">Cytoplasm</keyword>
<keyword evidence="9" id="KW-0539">Nucleus</keyword>
<dbReference type="GO" id="GO:0005737">
    <property type="term" value="C:cytoplasm"/>
    <property type="evidence" value="ECO:0007669"/>
    <property type="project" value="UniProtKB-SubCell"/>
</dbReference>
<feature type="domain" description="R3H" evidence="13">
    <location>
        <begin position="576"/>
        <end position="641"/>
    </location>
</feature>
<dbReference type="GO" id="GO:0003676">
    <property type="term" value="F:nucleic acid binding"/>
    <property type="evidence" value="ECO:0007669"/>
    <property type="project" value="UniProtKB-UniRule"/>
</dbReference>
<feature type="region of interest" description="Disordered" evidence="10">
    <location>
        <begin position="226"/>
        <end position="267"/>
    </location>
</feature>
<dbReference type="AlphaFoldDB" id="A0A3D8RII3"/>
<evidence type="ECO:0000256" key="4">
    <source>
        <dbReference type="ARBA" id="ARBA00011353"/>
    </source>
</evidence>
<dbReference type="PANTHER" id="PTHR14195">
    <property type="entry name" value="G PATCH DOMAIN CONTAINING PROTEIN 2"/>
    <property type="match status" value="1"/>
</dbReference>
<dbReference type="Pfam" id="PF01424">
    <property type="entry name" value="R3H"/>
    <property type="match status" value="1"/>
</dbReference>
<dbReference type="GO" id="GO:0006397">
    <property type="term" value="P:mRNA processing"/>
    <property type="evidence" value="ECO:0007669"/>
    <property type="project" value="UniProtKB-KW"/>
</dbReference>
<evidence type="ECO:0000259" key="12">
    <source>
        <dbReference type="PROSITE" id="PS50174"/>
    </source>
</evidence>
<feature type="region of interest" description="Disordered" evidence="10">
    <location>
        <begin position="306"/>
        <end position="330"/>
    </location>
</feature>
<feature type="compositionally biased region" description="Low complexity" evidence="10">
    <location>
        <begin position="413"/>
        <end position="423"/>
    </location>
</feature>
<evidence type="ECO:0000256" key="7">
    <source>
        <dbReference type="ARBA" id="ARBA00022664"/>
    </source>
</evidence>
<dbReference type="GO" id="GO:0005634">
    <property type="term" value="C:nucleus"/>
    <property type="evidence" value="ECO:0007669"/>
    <property type="project" value="UniProtKB-SubCell"/>
</dbReference>
<feature type="compositionally biased region" description="Basic and acidic residues" evidence="10">
    <location>
        <begin position="41"/>
        <end position="66"/>
    </location>
</feature>
<evidence type="ECO:0000256" key="10">
    <source>
        <dbReference type="SAM" id="MobiDB-lite"/>
    </source>
</evidence>
<dbReference type="OrthoDB" id="21470at2759"/>
<dbReference type="InterPro" id="IPR036867">
    <property type="entry name" value="R3H_dom_sf"/>
</dbReference>
<evidence type="ECO:0000256" key="6">
    <source>
        <dbReference type="ARBA" id="ARBA00022490"/>
    </source>
</evidence>
<dbReference type="Gene3D" id="2.40.50.40">
    <property type="match status" value="1"/>
</dbReference>
<dbReference type="InterPro" id="IPR001374">
    <property type="entry name" value="R3H_dom"/>
</dbReference>
<dbReference type="SMART" id="SM00298">
    <property type="entry name" value="CHROMO"/>
    <property type="match status" value="1"/>
</dbReference>
<dbReference type="SUPFAM" id="SSF54160">
    <property type="entry name" value="Chromo domain-like"/>
    <property type="match status" value="1"/>
</dbReference>
<dbReference type="Proteomes" id="UP000256328">
    <property type="component" value="Unassembled WGS sequence"/>
</dbReference>
<evidence type="ECO:0000259" key="13">
    <source>
        <dbReference type="PROSITE" id="PS51061"/>
    </source>
</evidence>
<dbReference type="InterPro" id="IPR051189">
    <property type="entry name" value="Splicing_assoc_domain"/>
</dbReference>
<feature type="compositionally biased region" description="Basic residues" evidence="10">
    <location>
        <begin position="1"/>
        <end position="15"/>
    </location>
</feature>
<dbReference type="SUPFAM" id="SSF82708">
    <property type="entry name" value="R3H domain"/>
    <property type="match status" value="1"/>
</dbReference>
<dbReference type="PROSITE" id="PS50013">
    <property type="entry name" value="CHROMO_2"/>
    <property type="match status" value="1"/>
</dbReference>
<dbReference type="InterPro" id="IPR000467">
    <property type="entry name" value="G_patch_dom"/>
</dbReference>
<dbReference type="InterPro" id="IPR016197">
    <property type="entry name" value="Chromo-like_dom_sf"/>
</dbReference>
<dbReference type="CDD" id="cd02646">
    <property type="entry name" value="R3H_G-patch"/>
    <property type="match status" value="1"/>
</dbReference>
<evidence type="ECO:0000256" key="5">
    <source>
        <dbReference type="ARBA" id="ARBA00018964"/>
    </source>
</evidence>
<feature type="compositionally biased region" description="Basic residues" evidence="10">
    <location>
        <begin position="254"/>
        <end position="265"/>
    </location>
</feature>
<feature type="domain" description="G-patch" evidence="12">
    <location>
        <begin position="707"/>
        <end position="750"/>
    </location>
</feature>
<comment type="subunit">
    <text evidence="4">Component of the NuA4 histone acetyltransferase complex.</text>
</comment>
<evidence type="ECO:0000256" key="3">
    <source>
        <dbReference type="ARBA" id="ARBA00010306"/>
    </source>
</evidence>
<dbReference type="SMART" id="SM00393">
    <property type="entry name" value="R3H"/>
    <property type="match status" value="1"/>
</dbReference>
<keyword evidence="8" id="KW-0508">mRNA splicing</keyword>
<evidence type="ECO:0000313" key="14">
    <source>
        <dbReference type="EMBL" id="RDW73855.1"/>
    </source>
</evidence>
<feature type="domain" description="Chromo" evidence="11">
    <location>
        <begin position="350"/>
        <end position="411"/>
    </location>
</feature>
<evidence type="ECO:0000259" key="11">
    <source>
        <dbReference type="PROSITE" id="PS50013"/>
    </source>
</evidence>
<evidence type="ECO:0000256" key="2">
    <source>
        <dbReference type="ARBA" id="ARBA00004496"/>
    </source>
</evidence>
<dbReference type="InterPro" id="IPR000953">
    <property type="entry name" value="Chromo/chromo_shadow_dom"/>
</dbReference>
<name>A0A3D8RII3_9HELO</name>
<feature type="region of interest" description="Disordered" evidence="10">
    <location>
        <begin position="151"/>
        <end position="173"/>
    </location>
</feature>
<dbReference type="GO" id="GO:0008380">
    <property type="term" value="P:RNA splicing"/>
    <property type="evidence" value="ECO:0007669"/>
    <property type="project" value="UniProtKB-KW"/>
</dbReference>
<dbReference type="PROSITE" id="PS51061">
    <property type="entry name" value="R3H"/>
    <property type="match status" value="1"/>
</dbReference>
<feature type="region of interest" description="Disordered" evidence="10">
    <location>
        <begin position="1"/>
        <end position="98"/>
    </location>
</feature>
<evidence type="ECO:0000313" key="15">
    <source>
        <dbReference type="Proteomes" id="UP000256328"/>
    </source>
</evidence>
<proteinExistence type="inferred from homology"/>
<protein>
    <recommendedName>
        <fullName evidence="5">Protein SQS1</fullName>
    </recommendedName>
</protein>
<reference evidence="14 15" key="1">
    <citation type="journal article" date="2018" name="IMA Fungus">
        <title>IMA Genome-F 9: Draft genome sequence of Annulohypoxylon stygium, Aspergillus mulundensis, Berkeleyomyces basicola (syn. Thielaviopsis basicola), Ceratocystis smalleyi, two Cercospora beticola strains, Coleophoma cylindrospora, Fusarium fracticaudum, Phialophora cf. hyalina, and Morchella septimelata.</title>
        <authorList>
            <person name="Wingfield B.D."/>
            <person name="Bills G.F."/>
            <person name="Dong Y."/>
            <person name="Huang W."/>
            <person name="Nel W.J."/>
            <person name="Swalarsk-Parry B.S."/>
            <person name="Vaghefi N."/>
            <person name="Wilken P.M."/>
            <person name="An Z."/>
            <person name="de Beer Z.W."/>
            <person name="De Vos L."/>
            <person name="Chen L."/>
            <person name="Duong T.A."/>
            <person name="Gao Y."/>
            <person name="Hammerbacher A."/>
            <person name="Kikkert J.R."/>
            <person name="Li Y."/>
            <person name="Li H."/>
            <person name="Li K."/>
            <person name="Li Q."/>
            <person name="Liu X."/>
            <person name="Ma X."/>
            <person name="Naidoo K."/>
            <person name="Pethybridge S.J."/>
            <person name="Sun J."/>
            <person name="Steenkamp E.T."/>
            <person name="van der Nest M.A."/>
            <person name="van Wyk S."/>
            <person name="Wingfield M.J."/>
            <person name="Xiong C."/>
            <person name="Yue Q."/>
            <person name="Zhang X."/>
        </authorList>
    </citation>
    <scope>NUCLEOTIDE SEQUENCE [LARGE SCALE GENOMIC DNA]</scope>
    <source>
        <strain evidence="14 15">BP5796</strain>
    </source>
</reference>
<dbReference type="Gene3D" id="3.30.1370.50">
    <property type="entry name" value="R3H-like domain"/>
    <property type="match status" value="1"/>
</dbReference>
<dbReference type="Pfam" id="PF00385">
    <property type="entry name" value="Chromo"/>
    <property type="match status" value="1"/>
</dbReference>
<feature type="region of interest" description="Disordered" evidence="10">
    <location>
        <begin position="111"/>
        <end position="139"/>
    </location>
</feature>
<feature type="region of interest" description="Disordered" evidence="10">
    <location>
        <begin position="410"/>
        <end position="432"/>
    </location>
</feature>
<keyword evidence="15" id="KW-1185">Reference proteome</keyword>
<dbReference type="InterPro" id="IPR023780">
    <property type="entry name" value="Chromo_domain"/>
</dbReference>
<dbReference type="InterPro" id="IPR034082">
    <property type="entry name" value="R3H_G-patch"/>
</dbReference>
<comment type="similarity">
    <text evidence="3">Belongs to the SQS1 family.</text>
</comment>
<keyword evidence="7" id="KW-0507">mRNA processing</keyword>
<comment type="caution">
    <text evidence="14">The sequence shown here is derived from an EMBL/GenBank/DDBJ whole genome shotgun (WGS) entry which is preliminary data.</text>
</comment>
<comment type="subcellular location">
    <subcellularLocation>
        <location evidence="2">Cytoplasm</location>
    </subcellularLocation>
    <subcellularLocation>
        <location evidence="1">Nucleus</location>
    </subcellularLocation>
</comment>
<organism evidence="14 15">
    <name type="scientific">Coleophoma crateriformis</name>
    <dbReference type="NCBI Taxonomy" id="565419"/>
    <lineage>
        <taxon>Eukaryota</taxon>
        <taxon>Fungi</taxon>
        <taxon>Dikarya</taxon>
        <taxon>Ascomycota</taxon>
        <taxon>Pezizomycotina</taxon>
        <taxon>Leotiomycetes</taxon>
        <taxon>Helotiales</taxon>
        <taxon>Dermateaceae</taxon>
        <taxon>Coleophoma</taxon>
    </lineage>
</organism>
<dbReference type="Pfam" id="PF01585">
    <property type="entry name" value="G-patch"/>
    <property type="match status" value="1"/>
</dbReference>
<feature type="region of interest" description="Disordered" evidence="10">
    <location>
        <begin position="667"/>
        <end position="692"/>
    </location>
</feature>
<evidence type="ECO:0000256" key="1">
    <source>
        <dbReference type="ARBA" id="ARBA00004123"/>
    </source>
</evidence>
<dbReference type="SMART" id="SM00443">
    <property type="entry name" value="G_patch"/>
    <property type="match status" value="1"/>
</dbReference>
<sequence>MPRTKKPALRGKGRGGLRGGLRNGSDTSFVPFAGTSSPRNGHREYTLQDEARNTERHHSSSSDQKLRFSKVNFISAGPIDPTEPTDTESAMAEMTLSSSGKEFIEVEVDQDDDDFDPTIKANRLSLPSPPSPQEPTKDESIFFIIDQEGGEAVPTGLSPPRLRASSPTPSNSSEEVILFAGRGRGQRVVTVNDDPLREPVGSIDAKIKMVENELAQKKALLEQAIRSRSVSQGKPAYPSDIYQSTHLEEAPNSRRNRSQPCRRRYGSQDSIDQAVIADYITNIGEDDSPMLNALYNLRDLGGADSDVWLDESDGGSAEPPTTSVREEPTEWNRSDICDLDDLSTSDEVVGSVQVVLSKRERKSGTQYLVVWEGQGVDEARWIPATTLEAIGATRQIESFEAEEKLVAEFAEAGDSSSSDSNDISGDDENSEDDADLMQRKIDRMTDEQIARLLAKQEQLGMGSDELLLFDGEADAEDDGDDFNASKSRFTWSKAKPSNKRVKAKGKKRPRGDFPVATALADAYDGFDIMDFDRPSLKKKPKGRKGKLILDDVSDSELEASMQMAWENDRIKKKERKQEREELREIPYPLMTASSLMKYSLSLPPMDKADRKVVHELANAFKLKSKSLGSGNKRFPVLIRTSKTTIFVEQTFAQIEAKLTRRFLPRMDVGRSSGGSKRGRRGPGGFNSGTVSYRDGDVVGASAPELGIENRGRAMLEKMGWSSGTALGALNNKGILQPVSHVVKTSKAGLG</sequence>